<dbReference type="InterPro" id="IPR017932">
    <property type="entry name" value="GATase_2_dom"/>
</dbReference>
<evidence type="ECO:0000259" key="4">
    <source>
        <dbReference type="PROSITE" id="PS51278"/>
    </source>
</evidence>
<dbReference type="Gene3D" id="3.60.20.10">
    <property type="entry name" value="Glutamine Phosphoribosylpyrophosphate, subunit 1, domain 1"/>
    <property type="match status" value="1"/>
</dbReference>
<proteinExistence type="predicted"/>
<dbReference type="CDD" id="cd01991">
    <property type="entry name" value="Asn_synthase_B_C"/>
    <property type="match status" value="1"/>
</dbReference>
<dbReference type="InterPro" id="IPR001962">
    <property type="entry name" value="Asn_synthase"/>
</dbReference>
<sequence>MCGIFCIFSPSDYNITEKLSKTFQEFNFNISRRGPNHSKVEICHNEDQIFLFAGSVLWLQGSKLTKQPINEEEHILVYNGDIFDQDSSFSRSVHGDTKLFLTFLKSKASLHKLFNTNGPFSFIYLDKVNSTLYFGRDKYGRRSLLIGYCDDSFIITSVAKRNTDYKFMEVPSVGIFSINFNKKKQFHVKPWFEINHNILTKINELNIFLNEKIQIDESIITSSLFKEFVEPSAADLCSLDILKNVSSSNALTAITSSVNIANNLQELKNRLENAIQKRISNGVKFCQNCIREQKPCKHSIVGVLFSGGVDCAILAYMAHKFIEKDRPIDLLNVAFSNNDFNTPDRKTGLQSFEELKLLFPERTWNFVEINVTFEELDNERSNRIADLIYPLNTVLDDSLGCALWFASRGISGDYIPPCRILLVGMGADELFGGYTRHRAAFKSEGWFGLHNILREDWENLPYKNLGRDDRVVSDHGRQLRTPYLDEDVVNFVQNLNCWERTFPSDDVSQEIGTKFLLRALAFNLGFTKAAVLKKRALQFGCRIANSKENAHEVSPRL</sequence>
<reference evidence="5 6" key="1">
    <citation type="submission" date="2023-03" db="EMBL/GenBank/DDBJ databases">
        <title>Genome insight into feeding habits of ladybird beetles.</title>
        <authorList>
            <person name="Li H.-S."/>
            <person name="Huang Y.-H."/>
            <person name="Pang H."/>
        </authorList>
    </citation>
    <scope>NUCLEOTIDE SEQUENCE [LARGE SCALE GENOMIC DNA]</scope>
    <source>
        <strain evidence="5">SYSU_2023b</strain>
        <tissue evidence="5">Whole body</tissue>
    </source>
</reference>
<evidence type="ECO:0000313" key="5">
    <source>
        <dbReference type="EMBL" id="KAK9870318.1"/>
    </source>
</evidence>
<accession>A0AAW1TPG9</accession>
<dbReference type="PROSITE" id="PS51278">
    <property type="entry name" value="GATASE_TYPE_2"/>
    <property type="match status" value="1"/>
</dbReference>
<keyword evidence="1" id="KW-0028">Amino-acid biosynthesis</keyword>
<protein>
    <recommendedName>
        <fullName evidence="4">Glutamine amidotransferase type-2 domain-containing protein</fullName>
    </recommendedName>
</protein>
<evidence type="ECO:0000256" key="1">
    <source>
        <dbReference type="ARBA" id="ARBA00022605"/>
    </source>
</evidence>
<dbReference type="PANTHER" id="PTHR45937:SF1">
    <property type="entry name" value="ASPARAGINE SYNTHETASE DOMAIN-CONTAINING PROTEIN 1"/>
    <property type="match status" value="1"/>
</dbReference>
<dbReference type="Pfam" id="PF13537">
    <property type="entry name" value="GATase_7"/>
    <property type="match status" value="1"/>
</dbReference>
<dbReference type="EMBL" id="JARQZJ010000002">
    <property type="protein sequence ID" value="KAK9870318.1"/>
    <property type="molecule type" value="Genomic_DNA"/>
</dbReference>
<evidence type="ECO:0000313" key="6">
    <source>
        <dbReference type="Proteomes" id="UP001431783"/>
    </source>
</evidence>
<dbReference type="InterPro" id="IPR051857">
    <property type="entry name" value="Asn_synthetase_domain"/>
</dbReference>
<evidence type="ECO:0000256" key="2">
    <source>
        <dbReference type="ARBA" id="ARBA00022888"/>
    </source>
</evidence>
<dbReference type="PANTHER" id="PTHR45937">
    <property type="entry name" value="ASPARAGINE SYNTHETASE DOMAIN-CONTAINING PROTEIN 1"/>
    <property type="match status" value="1"/>
</dbReference>
<dbReference type="SUPFAM" id="SSF56235">
    <property type="entry name" value="N-terminal nucleophile aminohydrolases (Ntn hydrolases)"/>
    <property type="match status" value="1"/>
</dbReference>
<keyword evidence="2" id="KW-0061">Asparagine biosynthesis</keyword>
<dbReference type="Gene3D" id="3.40.50.620">
    <property type="entry name" value="HUPs"/>
    <property type="match status" value="1"/>
</dbReference>
<dbReference type="GO" id="GO:0006529">
    <property type="term" value="P:asparagine biosynthetic process"/>
    <property type="evidence" value="ECO:0007669"/>
    <property type="project" value="UniProtKB-KW"/>
</dbReference>
<keyword evidence="6" id="KW-1185">Reference proteome</keyword>
<gene>
    <name evidence="5" type="ORF">WA026_006404</name>
</gene>
<evidence type="ECO:0000256" key="3">
    <source>
        <dbReference type="ARBA" id="ARBA00022962"/>
    </source>
</evidence>
<dbReference type="InterPro" id="IPR014729">
    <property type="entry name" value="Rossmann-like_a/b/a_fold"/>
</dbReference>
<organism evidence="5 6">
    <name type="scientific">Henosepilachna vigintioctopunctata</name>
    <dbReference type="NCBI Taxonomy" id="420089"/>
    <lineage>
        <taxon>Eukaryota</taxon>
        <taxon>Metazoa</taxon>
        <taxon>Ecdysozoa</taxon>
        <taxon>Arthropoda</taxon>
        <taxon>Hexapoda</taxon>
        <taxon>Insecta</taxon>
        <taxon>Pterygota</taxon>
        <taxon>Neoptera</taxon>
        <taxon>Endopterygota</taxon>
        <taxon>Coleoptera</taxon>
        <taxon>Polyphaga</taxon>
        <taxon>Cucujiformia</taxon>
        <taxon>Coccinelloidea</taxon>
        <taxon>Coccinellidae</taxon>
        <taxon>Epilachninae</taxon>
        <taxon>Epilachnini</taxon>
        <taxon>Henosepilachna</taxon>
    </lineage>
</organism>
<dbReference type="Pfam" id="PF00733">
    <property type="entry name" value="Asn_synthase"/>
    <property type="match status" value="1"/>
</dbReference>
<feature type="domain" description="Glutamine amidotransferase type-2" evidence="4">
    <location>
        <begin position="2"/>
        <end position="181"/>
    </location>
</feature>
<dbReference type="AlphaFoldDB" id="A0AAW1TPG9"/>
<name>A0AAW1TPG9_9CUCU</name>
<keyword evidence="3" id="KW-0315">Glutamine amidotransferase</keyword>
<dbReference type="InterPro" id="IPR029055">
    <property type="entry name" value="Ntn_hydrolases_N"/>
</dbReference>
<dbReference type="Proteomes" id="UP001431783">
    <property type="component" value="Unassembled WGS sequence"/>
</dbReference>
<dbReference type="GO" id="GO:0004066">
    <property type="term" value="F:asparagine synthase (glutamine-hydrolyzing) activity"/>
    <property type="evidence" value="ECO:0007669"/>
    <property type="project" value="InterPro"/>
</dbReference>
<dbReference type="SUPFAM" id="SSF52402">
    <property type="entry name" value="Adenine nucleotide alpha hydrolases-like"/>
    <property type="match status" value="1"/>
</dbReference>
<comment type="caution">
    <text evidence="5">The sequence shown here is derived from an EMBL/GenBank/DDBJ whole genome shotgun (WGS) entry which is preliminary data.</text>
</comment>